<protein>
    <submittedName>
        <fullName evidence="1">Uncharacterized protein</fullName>
    </submittedName>
</protein>
<evidence type="ECO:0000313" key="2">
    <source>
        <dbReference type="Proteomes" id="UP000799118"/>
    </source>
</evidence>
<sequence>MDHRRPGRFGRWKRSGLARRMERRTVAKEGFDRRELLTIGDRVLAARAAAPLCMETHGLRAETVGERLTEGGGTLDEEALGGHRGNTMVTPLGRGPRGAQYGSVALALPFPLLSNMAANSAAAATRVPAMGTKALDWVSASGE</sequence>
<proteinExistence type="predicted"/>
<reference evidence="1" key="1">
    <citation type="journal article" date="2019" name="Environ. Microbiol.">
        <title>Fungal ecological strategies reflected in gene transcription - a case study of two litter decomposers.</title>
        <authorList>
            <person name="Barbi F."/>
            <person name="Kohler A."/>
            <person name="Barry K."/>
            <person name="Baskaran P."/>
            <person name="Daum C."/>
            <person name="Fauchery L."/>
            <person name="Ihrmark K."/>
            <person name="Kuo A."/>
            <person name="LaButti K."/>
            <person name="Lipzen A."/>
            <person name="Morin E."/>
            <person name="Grigoriev I.V."/>
            <person name="Henrissat B."/>
            <person name="Lindahl B."/>
            <person name="Martin F."/>
        </authorList>
    </citation>
    <scope>NUCLEOTIDE SEQUENCE</scope>
    <source>
        <strain evidence="1">JB14</strain>
    </source>
</reference>
<name>A0A6A4IEX9_9AGAR</name>
<gene>
    <name evidence="1" type="ORF">BT96DRAFT_933093</name>
</gene>
<organism evidence="1 2">
    <name type="scientific">Gymnopus androsaceus JB14</name>
    <dbReference type="NCBI Taxonomy" id="1447944"/>
    <lineage>
        <taxon>Eukaryota</taxon>
        <taxon>Fungi</taxon>
        <taxon>Dikarya</taxon>
        <taxon>Basidiomycota</taxon>
        <taxon>Agaricomycotina</taxon>
        <taxon>Agaricomycetes</taxon>
        <taxon>Agaricomycetidae</taxon>
        <taxon>Agaricales</taxon>
        <taxon>Marasmiineae</taxon>
        <taxon>Omphalotaceae</taxon>
        <taxon>Gymnopus</taxon>
    </lineage>
</organism>
<dbReference type="AlphaFoldDB" id="A0A6A4IEX9"/>
<dbReference type="Proteomes" id="UP000799118">
    <property type="component" value="Unassembled WGS sequence"/>
</dbReference>
<evidence type="ECO:0000313" key="1">
    <source>
        <dbReference type="EMBL" id="KAE9407657.1"/>
    </source>
</evidence>
<keyword evidence="2" id="KW-1185">Reference proteome</keyword>
<dbReference type="EMBL" id="ML769394">
    <property type="protein sequence ID" value="KAE9407657.1"/>
    <property type="molecule type" value="Genomic_DNA"/>
</dbReference>
<accession>A0A6A4IEX9</accession>